<keyword evidence="2" id="KW-1185">Reference proteome</keyword>
<protein>
    <submittedName>
        <fullName evidence="1">Uncharacterized protein</fullName>
    </submittedName>
</protein>
<dbReference type="EMBL" id="JAFNEN010000161">
    <property type="protein sequence ID" value="KAG8191363.1"/>
    <property type="molecule type" value="Genomic_DNA"/>
</dbReference>
<accession>A0AAV6V5K9</accession>
<name>A0AAV6V5K9_9ARAC</name>
<proteinExistence type="predicted"/>
<dbReference type="Proteomes" id="UP000827092">
    <property type="component" value="Unassembled WGS sequence"/>
</dbReference>
<evidence type="ECO:0000313" key="2">
    <source>
        <dbReference type="Proteomes" id="UP000827092"/>
    </source>
</evidence>
<evidence type="ECO:0000313" key="1">
    <source>
        <dbReference type="EMBL" id="KAG8191363.1"/>
    </source>
</evidence>
<dbReference type="AlphaFoldDB" id="A0AAV6V5K9"/>
<comment type="caution">
    <text evidence="1">The sequence shown here is derived from an EMBL/GenBank/DDBJ whole genome shotgun (WGS) entry which is preliminary data.</text>
</comment>
<organism evidence="1 2">
    <name type="scientific">Oedothorax gibbosus</name>
    <dbReference type="NCBI Taxonomy" id="931172"/>
    <lineage>
        <taxon>Eukaryota</taxon>
        <taxon>Metazoa</taxon>
        <taxon>Ecdysozoa</taxon>
        <taxon>Arthropoda</taxon>
        <taxon>Chelicerata</taxon>
        <taxon>Arachnida</taxon>
        <taxon>Araneae</taxon>
        <taxon>Araneomorphae</taxon>
        <taxon>Entelegynae</taxon>
        <taxon>Araneoidea</taxon>
        <taxon>Linyphiidae</taxon>
        <taxon>Erigoninae</taxon>
        <taxon>Oedothorax</taxon>
    </lineage>
</organism>
<sequence>MGTHARLGRSDAPHSTQGKSVCHLNWMDVVNPKSDALRIRTLYRKVANHFQQDVGLLNYHCIKSLSSLRVDQEMVPTIERETFQRGTRNGQQTLVHAHAFPN</sequence>
<reference evidence="1 2" key="1">
    <citation type="journal article" date="2022" name="Nat. Ecol. Evol.">
        <title>A masculinizing supergene underlies an exaggerated male reproductive morph in a spider.</title>
        <authorList>
            <person name="Hendrickx F."/>
            <person name="De Corte Z."/>
            <person name="Sonet G."/>
            <person name="Van Belleghem S.M."/>
            <person name="Kostlbacher S."/>
            <person name="Vangestel C."/>
        </authorList>
    </citation>
    <scope>NUCLEOTIDE SEQUENCE [LARGE SCALE GENOMIC DNA]</scope>
    <source>
        <strain evidence="1">W744_W776</strain>
    </source>
</reference>
<gene>
    <name evidence="1" type="ORF">JTE90_006107</name>
</gene>